<evidence type="ECO:0000313" key="2">
    <source>
        <dbReference type="EMBL" id="OYR17508.1"/>
    </source>
</evidence>
<evidence type="ECO:0000313" key="3">
    <source>
        <dbReference type="Proteomes" id="UP000216345"/>
    </source>
</evidence>
<reference evidence="2 3" key="1">
    <citation type="submission" date="2017-07" db="EMBL/GenBank/DDBJ databases">
        <title>Phylogenetic study on the rhizospheric bacterium Ochrobactrum sp. A44.</title>
        <authorList>
            <person name="Krzyzanowska D.M."/>
            <person name="Ossowicki A."/>
            <person name="Rajewska M."/>
            <person name="Maciag T."/>
            <person name="Kaczynski Z."/>
            <person name="Czerwicka M."/>
            <person name="Jafra S."/>
        </authorList>
    </citation>
    <scope>NUCLEOTIDE SEQUENCE [LARGE SCALE GENOMIC DNA]</scope>
    <source>
        <strain evidence="2 3">PR17</strain>
    </source>
</reference>
<name>A0A256FRY0_9HYPH</name>
<protein>
    <submittedName>
        <fullName evidence="2">Putative signal peptide protein</fullName>
    </submittedName>
</protein>
<comment type="caution">
    <text evidence="2">The sequence shown here is derived from an EMBL/GenBank/DDBJ whole genome shotgun (WGS) entry which is preliminary data.</text>
</comment>
<evidence type="ECO:0000256" key="1">
    <source>
        <dbReference type="SAM" id="SignalP"/>
    </source>
</evidence>
<organism evidence="2 3">
    <name type="scientific">Brucella rhizosphaerae</name>
    <dbReference type="NCBI Taxonomy" id="571254"/>
    <lineage>
        <taxon>Bacteria</taxon>
        <taxon>Pseudomonadati</taxon>
        <taxon>Pseudomonadota</taxon>
        <taxon>Alphaproteobacteria</taxon>
        <taxon>Hyphomicrobiales</taxon>
        <taxon>Brucellaceae</taxon>
        <taxon>Brucella/Ochrobactrum group</taxon>
        <taxon>Brucella</taxon>
    </lineage>
</organism>
<dbReference type="AlphaFoldDB" id="A0A256FRY0"/>
<feature type="chain" id="PRO_5013350300" evidence="1">
    <location>
        <begin position="18"/>
        <end position="129"/>
    </location>
</feature>
<dbReference type="RefSeq" id="WP_094574530.1">
    <property type="nucleotide sequence ID" value="NZ_JBHEEL010000022.1"/>
</dbReference>
<keyword evidence="3" id="KW-1185">Reference proteome</keyword>
<proteinExistence type="predicted"/>
<feature type="signal peptide" evidence="1">
    <location>
        <begin position="1"/>
        <end position="17"/>
    </location>
</feature>
<keyword evidence="1" id="KW-0732">Signal</keyword>
<dbReference type="Proteomes" id="UP000216345">
    <property type="component" value="Unassembled WGS sequence"/>
</dbReference>
<accession>A0A256FRY0</accession>
<dbReference type="OrthoDB" id="7861013at2"/>
<sequence length="129" mass="13570">MKQIFLAIALITAPVAAFTGFELYASTAPVKTAGLGDLSSFKAIIADVQTLASKGDLPGAAKRITDYETAWDQAETAIRPLNQNDWNNIDAASDAALKALRQSNPSADKINKTLTVLTAGLNNPAQPAQ</sequence>
<dbReference type="EMBL" id="NNRK01000019">
    <property type="protein sequence ID" value="OYR17508.1"/>
    <property type="molecule type" value="Genomic_DNA"/>
</dbReference>
<gene>
    <name evidence="2" type="ORF">CEV32_3847</name>
</gene>